<comment type="caution">
    <text evidence="3">The sequence shown here is derived from an EMBL/GenBank/DDBJ whole genome shotgun (WGS) entry which is preliminary data.</text>
</comment>
<evidence type="ECO:0000256" key="1">
    <source>
        <dbReference type="SAM" id="MobiDB-lite"/>
    </source>
</evidence>
<dbReference type="SUPFAM" id="SSF103256">
    <property type="entry name" value="Hypothetical protein TM0160"/>
    <property type="match status" value="1"/>
</dbReference>
<feature type="compositionally biased region" description="Acidic residues" evidence="1">
    <location>
        <begin position="188"/>
        <end position="198"/>
    </location>
</feature>
<organism evidence="3 4">
    <name type="scientific">Symbiobacterium thermophilum</name>
    <dbReference type="NCBI Taxonomy" id="2734"/>
    <lineage>
        <taxon>Bacteria</taxon>
        <taxon>Bacillati</taxon>
        <taxon>Bacillota</taxon>
        <taxon>Clostridia</taxon>
        <taxon>Eubacteriales</taxon>
        <taxon>Symbiobacteriaceae</taxon>
        <taxon>Symbiobacterium</taxon>
    </lineage>
</organism>
<dbReference type="PANTHER" id="PTHR15160:SF1">
    <property type="entry name" value="VON HIPPEL-LINDAU DISEASE TUMOR SUPPRESSOR"/>
    <property type="match status" value="1"/>
</dbReference>
<dbReference type="AlphaFoldDB" id="A0A953IAK2"/>
<dbReference type="InterPro" id="IPR003729">
    <property type="entry name" value="Bi_nuclease_dom"/>
</dbReference>
<feature type="compositionally biased region" description="Basic and acidic residues" evidence="1">
    <location>
        <begin position="171"/>
        <end position="182"/>
    </location>
</feature>
<evidence type="ECO:0000313" key="3">
    <source>
        <dbReference type="EMBL" id="MBY6277124.1"/>
    </source>
</evidence>
<evidence type="ECO:0000313" key="4">
    <source>
        <dbReference type="Proteomes" id="UP000732377"/>
    </source>
</evidence>
<dbReference type="InterPro" id="IPR036104">
    <property type="entry name" value="BFN_sf"/>
</dbReference>
<dbReference type="PANTHER" id="PTHR15160">
    <property type="entry name" value="VON HIPPEL-LINDAU PROTEIN"/>
    <property type="match status" value="1"/>
</dbReference>
<evidence type="ECO:0000259" key="2">
    <source>
        <dbReference type="PROSITE" id="PS51658"/>
    </source>
</evidence>
<dbReference type="PROSITE" id="PS51658">
    <property type="entry name" value="BFN"/>
    <property type="match status" value="1"/>
</dbReference>
<proteinExistence type="predicted"/>
<dbReference type="Proteomes" id="UP000732377">
    <property type="component" value="Unassembled WGS sequence"/>
</dbReference>
<dbReference type="GO" id="GO:0004518">
    <property type="term" value="F:nuclease activity"/>
    <property type="evidence" value="ECO:0007669"/>
    <property type="project" value="InterPro"/>
</dbReference>
<dbReference type="Gene3D" id="3.10.690.10">
    <property type="entry name" value="Bifunctional nuclease domain"/>
    <property type="match status" value="1"/>
</dbReference>
<gene>
    <name evidence="3" type="ORF">CWE10_13080</name>
</gene>
<feature type="region of interest" description="Disordered" evidence="1">
    <location>
        <begin position="171"/>
        <end position="198"/>
    </location>
</feature>
<protein>
    <submittedName>
        <fullName evidence="3">Bifunctional nuclease family protein</fullName>
    </submittedName>
</protein>
<dbReference type="EMBL" id="PIUK01000140">
    <property type="protein sequence ID" value="MBY6277124.1"/>
    <property type="molecule type" value="Genomic_DNA"/>
</dbReference>
<reference evidence="3" key="1">
    <citation type="submission" date="2017-11" db="EMBL/GenBank/DDBJ databases">
        <title>Three new genomes from thermophilic consortium.</title>
        <authorList>
            <person name="Quaggio R."/>
            <person name="Amgarten D."/>
            <person name="Setubal J.C."/>
        </authorList>
    </citation>
    <scope>NUCLEOTIDE SEQUENCE</scope>
    <source>
        <strain evidence="3">ZCTH01-B2</strain>
    </source>
</reference>
<dbReference type="Pfam" id="PF02577">
    <property type="entry name" value="BFN_dom"/>
    <property type="match status" value="1"/>
</dbReference>
<sequence length="198" mass="21921">MLAYSIDQRPRARPPGRSCAGPRFPAGIGWRILELGKGALQMVSVDLMSVAMIEETATVILVLRAATLKRLLVMEVGLLEGRAITLEVEGIRTPRPLTHELTLRVMEALGATITRVVICDYRDRTFFASLELRTADGRELTIDARPSDALALALRLKVPIMAEEKVLDEAGLDEHELSERQARFQVPESDDEGEPVLH</sequence>
<feature type="domain" description="BFN" evidence="2">
    <location>
        <begin position="42"/>
        <end position="174"/>
    </location>
</feature>
<accession>A0A953IAK2</accession>
<name>A0A953IAK2_SYMTR</name>